<evidence type="ECO:0000313" key="2">
    <source>
        <dbReference type="EMBL" id="KIZ07090.1"/>
    </source>
</evidence>
<reference evidence="2 3" key="1">
    <citation type="journal article" date="2013" name="BMC Genomics">
        <title>Reconstruction of the lipid metabolism for the microalga Monoraphidium neglectum from its genome sequence reveals characteristics suitable for biofuel production.</title>
        <authorList>
            <person name="Bogen C."/>
            <person name="Al-Dilaimi A."/>
            <person name="Albersmeier A."/>
            <person name="Wichmann J."/>
            <person name="Grundmann M."/>
            <person name="Rupp O."/>
            <person name="Lauersen K.J."/>
            <person name="Blifernez-Klassen O."/>
            <person name="Kalinowski J."/>
            <person name="Goesmann A."/>
            <person name="Mussgnug J.H."/>
            <person name="Kruse O."/>
        </authorList>
    </citation>
    <scope>NUCLEOTIDE SEQUENCE [LARGE SCALE GENOMIC DNA]</scope>
    <source>
        <strain evidence="2 3">SAG 48.87</strain>
    </source>
</reference>
<feature type="region of interest" description="Disordered" evidence="1">
    <location>
        <begin position="1"/>
        <end position="27"/>
    </location>
</feature>
<dbReference type="AlphaFoldDB" id="A0A0D2MX67"/>
<organism evidence="2 3">
    <name type="scientific">Monoraphidium neglectum</name>
    <dbReference type="NCBI Taxonomy" id="145388"/>
    <lineage>
        <taxon>Eukaryota</taxon>
        <taxon>Viridiplantae</taxon>
        <taxon>Chlorophyta</taxon>
        <taxon>core chlorophytes</taxon>
        <taxon>Chlorophyceae</taxon>
        <taxon>CS clade</taxon>
        <taxon>Sphaeropleales</taxon>
        <taxon>Selenastraceae</taxon>
        <taxon>Monoraphidium</taxon>
    </lineage>
</organism>
<dbReference type="OrthoDB" id="534422at2759"/>
<dbReference type="EMBL" id="KK100296">
    <property type="protein sequence ID" value="KIZ07090.1"/>
    <property type="molecule type" value="Genomic_DNA"/>
</dbReference>
<dbReference type="RefSeq" id="XP_013906109.1">
    <property type="nucleotide sequence ID" value="XM_014050655.1"/>
</dbReference>
<proteinExistence type="predicted"/>
<keyword evidence="3" id="KW-1185">Reference proteome</keyword>
<evidence type="ECO:0000256" key="1">
    <source>
        <dbReference type="SAM" id="MobiDB-lite"/>
    </source>
</evidence>
<protein>
    <recommendedName>
        <fullName evidence="4">MYND-type domain-containing protein</fullName>
    </recommendedName>
</protein>
<sequence length="108" mass="11259">MPTQAPFAAAADLAAEPASPSLDWQRRQRRGRAACGRTKAEGAALRQCAGCGSLTGVRHCSQRCCRDHWCEMSRRAECEAAQAAKRLMAPHGGAGGSSGGNNDSGVCN</sequence>
<dbReference type="Proteomes" id="UP000054498">
    <property type="component" value="Unassembled WGS sequence"/>
</dbReference>
<feature type="compositionally biased region" description="Low complexity" evidence="1">
    <location>
        <begin position="1"/>
        <end position="20"/>
    </location>
</feature>
<gene>
    <name evidence="2" type="ORF">MNEG_0860</name>
</gene>
<accession>A0A0D2MX67</accession>
<dbReference type="GeneID" id="25726978"/>
<evidence type="ECO:0008006" key="4">
    <source>
        <dbReference type="Google" id="ProtNLM"/>
    </source>
</evidence>
<evidence type="ECO:0000313" key="3">
    <source>
        <dbReference type="Proteomes" id="UP000054498"/>
    </source>
</evidence>
<dbReference type="KEGG" id="mng:MNEG_0860"/>
<name>A0A0D2MX67_9CHLO</name>
<feature type="region of interest" description="Disordered" evidence="1">
    <location>
        <begin position="89"/>
        <end position="108"/>
    </location>
</feature>